<comment type="catalytic activity">
    <reaction evidence="5">
        <text>3'-dephospho-CoA + ATP = ADP + CoA + H(+)</text>
        <dbReference type="Rhea" id="RHEA:18245"/>
        <dbReference type="ChEBI" id="CHEBI:15378"/>
        <dbReference type="ChEBI" id="CHEBI:30616"/>
        <dbReference type="ChEBI" id="CHEBI:57287"/>
        <dbReference type="ChEBI" id="CHEBI:57328"/>
        <dbReference type="ChEBI" id="CHEBI:456216"/>
        <dbReference type="EC" id="2.7.1.24"/>
    </reaction>
</comment>
<proteinExistence type="inferred from homology"/>
<comment type="pathway">
    <text evidence="5">Cofactor biosynthesis; coenzyme A biosynthesis; CoA from (R)-pantothenate: step 5/5.</text>
</comment>
<dbReference type="PANTHER" id="PTHR10695">
    <property type="entry name" value="DEPHOSPHO-COA KINASE-RELATED"/>
    <property type="match status" value="1"/>
</dbReference>
<keyword evidence="5 7" id="KW-0808">Transferase</keyword>
<dbReference type="GO" id="GO:0004140">
    <property type="term" value="F:dephospho-CoA kinase activity"/>
    <property type="evidence" value="ECO:0007669"/>
    <property type="project" value="UniProtKB-UniRule"/>
</dbReference>
<dbReference type="GO" id="GO:0005737">
    <property type="term" value="C:cytoplasm"/>
    <property type="evidence" value="ECO:0007669"/>
    <property type="project" value="UniProtKB-SubCell"/>
</dbReference>
<evidence type="ECO:0000313" key="7">
    <source>
        <dbReference type="EMBL" id="EEK16452.1"/>
    </source>
</evidence>
<sequence>MNKKKLPAPIPPRILGLTGGIGAGKSFVGQKLVQAGLPLMDSDAVARRAYTDSEQVRQQVIALLGAEVYDAEGKPRYDEIARKVFAPSDEGRSLLHDLEQIIHPYVSDQLKAWAMEQQAPEGWVVLESAILWQSGFYHLCDAVVIVTAPEAVRVARVQERDGASLEQVQARIDRQASYSFATLQQAHPELPLYQIHNDGVQELEGQVAQLLAHLATL</sequence>
<dbReference type="InterPro" id="IPR001977">
    <property type="entry name" value="Depp_CoAkinase"/>
</dbReference>
<reference evidence="7 8" key="1">
    <citation type="submission" date="2009-04" db="EMBL/GenBank/DDBJ databases">
        <authorList>
            <person name="Sebastian Y."/>
            <person name="Madupu R."/>
            <person name="Durkin A.S."/>
            <person name="Torralba M."/>
            <person name="Methe B."/>
            <person name="Sutton G.G."/>
            <person name="Strausberg R.L."/>
            <person name="Nelson K.E."/>
        </authorList>
    </citation>
    <scope>NUCLEOTIDE SEQUENCE [LARGE SCALE GENOMIC DNA]</scope>
    <source>
        <strain evidence="7 8">60-3</strain>
    </source>
</reference>
<keyword evidence="2 5" id="KW-0547">Nucleotide-binding</keyword>
<organism evidence="7 8">
    <name type="scientific">Porphyromonas uenonis 60-3</name>
    <dbReference type="NCBI Taxonomy" id="596327"/>
    <lineage>
        <taxon>Bacteria</taxon>
        <taxon>Pseudomonadati</taxon>
        <taxon>Bacteroidota</taxon>
        <taxon>Bacteroidia</taxon>
        <taxon>Bacteroidales</taxon>
        <taxon>Porphyromonadaceae</taxon>
        <taxon>Porphyromonas</taxon>
    </lineage>
</organism>
<dbReference type="PROSITE" id="PS51219">
    <property type="entry name" value="DPCK"/>
    <property type="match status" value="1"/>
</dbReference>
<dbReference type="HAMAP" id="MF_00376">
    <property type="entry name" value="Dephospho_CoA_kinase"/>
    <property type="match status" value="1"/>
</dbReference>
<evidence type="ECO:0000256" key="3">
    <source>
        <dbReference type="ARBA" id="ARBA00022840"/>
    </source>
</evidence>
<evidence type="ECO:0000256" key="1">
    <source>
        <dbReference type="ARBA" id="ARBA00009018"/>
    </source>
</evidence>
<keyword evidence="3 5" id="KW-0067">ATP-binding</keyword>
<accession>C2MCU9</accession>
<dbReference type="STRING" id="596327.PORUE0001_1781"/>
<evidence type="ECO:0000256" key="2">
    <source>
        <dbReference type="ARBA" id="ARBA00022741"/>
    </source>
</evidence>
<dbReference type="PANTHER" id="PTHR10695:SF46">
    <property type="entry name" value="BIFUNCTIONAL COENZYME A SYNTHASE-RELATED"/>
    <property type="match status" value="1"/>
</dbReference>
<dbReference type="EC" id="2.7.1.24" evidence="5 6"/>
<keyword evidence="4 5" id="KW-0173">Coenzyme A biosynthesis</keyword>
<dbReference type="GO" id="GO:0005524">
    <property type="term" value="F:ATP binding"/>
    <property type="evidence" value="ECO:0007669"/>
    <property type="project" value="UniProtKB-UniRule"/>
</dbReference>
<dbReference type="Gene3D" id="3.40.50.300">
    <property type="entry name" value="P-loop containing nucleotide triphosphate hydrolases"/>
    <property type="match status" value="1"/>
</dbReference>
<comment type="caution">
    <text evidence="7">The sequence shown here is derived from an EMBL/GenBank/DDBJ whole genome shotgun (WGS) entry which is preliminary data.</text>
</comment>
<keyword evidence="5" id="KW-0963">Cytoplasm</keyword>
<dbReference type="eggNOG" id="COG0237">
    <property type="taxonomic scope" value="Bacteria"/>
</dbReference>
<name>C2MCU9_9PORP</name>
<protein>
    <recommendedName>
        <fullName evidence="5 6">Dephospho-CoA kinase</fullName>
        <ecNumber evidence="5 6">2.7.1.24</ecNumber>
    </recommendedName>
    <alternativeName>
        <fullName evidence="5">Dephosphocoenzyme A kinase</fullName>
    </alternativeName>
</protein>
<dbReference type="AlphaFoldDB" id="C2MCU9"/>
<evidence type="ECO:0000256" key="5">
    <source>
        <dbReference type="HAMAP-Rule" id="MF_00376"/>
    </source>
</evidence>
<evidence type="ECO:0000256" key="4">
    <source>
        <dbReference type="ARBA" id="ARBA00022993"/>
    </source>
</evidence>
<evidence type="ECO:0000256" key="6">
    <source>
        <dbReference type="NCBIfam" id="TIGR00152"/>
    </source>
</evidence>
<dbReference type="UniPathway" id="UPA00241">
    <property type="reaction ID" value="UER00356"/>
</dbReference>
<dbReference type="Proteomes" id="UP000003303">
    <property type="component" value="Unassembled WGS sequence"/>
</dbReference>
<dbReference type="OrthoDB" id="9812943at2"/>
<comment type="similarity">
    <text evidence="1 5">Belongs to the CoaE family.</text>
</comment>
<comment type="subcellular location">
    <subcellularLocation>
        <location evidence="5">Cytoplasm</location>
    </subcellularLocation>
</comment>
<dbReference type="RefSeq" id="WP_007365631.1">
    <property type="nucleotide sequence ID" value="NZ_ACLR01000179.1"/>
</dbReference>
<dbReference type="GO" id="GO:0015937">
    <property type="term" value="P:coenzyme A biosynthetic process"/>
    <property type="evidence" value="ECO:0007669"/>
    <property type="project" value="UniProtKB-UniRule"/>
</dbReference>
<comment type="function">
    <text evidence="5">Catalyzes the phosphorylation of the 3'-hydroxyl group of dephosphocoenzyme A to form coenzyme A.</text>
</comment>
<evidence type="ECO:0000313" key="8">
    <source>
        <dbReference type="Proteomes" id="UP000003303"/>
    </source>
</evidence>
<gene>
    <name evidence="5 7" type="primary">coaE</name>
    <name evidence="7" type="ORF">PORUE0001_1781</name>
</gene>
<dbReference type="InterPro" id="IPR027417">
    <property type="entry name" value="P-loop_NTPase"/>
</dbReference>
<dbReference type="CDD" id="cd02022">
    <property type="entry name" value="DPCK"/>
    <property type="match status" value="1"/>
</dbReference>
<dbReference type="SUPFAM" id="SSF52540">
    <property type="entry name" value="P-loop containing nucleoside triphosphate hydrolases"/>
    <property type="match status" value="1"/>
</dbReference>
<dbReference type="NCBIfam" id="TIGR00152">
    <property type="entry name" value="dephospho-CoA kinase"/>
    <property type="match status" value="1"/>
</dbReference>
<keyword evidence="8" id="KW-1185">Reference proteome</keyword>
<feature type="binding site" evidence="5">
    <location>
        <begin position="22"/>
        <end position="27"/>
    </location>
    <ligand>
        <name>ATP</name>
        <dbReference type="ChEBI" id="CHEBI:30616"/>
    </ligand>
</feature>
<keyword evidence="5 7" id="KW-0418">Kinase</keyword>
<dbReference type="Pfam" id="PF01121">
    <property type="entry name" value="CoaE"/>
    <property type="match status" value="1"/>
</dbReference>
<dbReference type="EMBL" id="ACLR01000179">
    <property type="protein sequence ID" value="EEK16452.1"/>
    <property type="molecule type" value="Genomic_DNA"/>
</dbReference>